<sequence length="150" mass="16379">MVVANVIRTDKMISVPRRGQDGEERNAAVAVESHGTEIQAAATRCFMPFVAVSAHTVPLLTLGTHGCSTEPHSKQKHAPAYTTSHHPHPTRLSPPTTARPISVQIKMQRRPATAPARTAATATRDNPRTQRRRPCVALPLHTPHARRAFP</sequence>
<accession>A0A0A9B176</accession>
<feature type="region of interest" description="Disordered" evidence="1">
    <location>
        <begin position="66"/>
        <end position="135"/>
    </location>
</feature>
<evidence type="ECO:0000256" key="1">
    <source>
        <dbReference type="SAM" id="MobiDB-lite"/>
    </source>
</evidence>
<feature type="compositionally biased region" description="Low complexity" evidence="1">
    <location>
        <begin position="110"/>
        <end position="124"/>
    </location>
</feature>
<name>A0A0A9B176_ARUDO</name>
<evidence type="ECO:0000313" key="2">
    <source>
        <dbReference type="EMBL" id="JAD54935.1"/>
    </source>
</evidence>
<organism evidence="2">
    <name type="scientific">Arundo donax</name>
    <name type="common">Giant reed</name>
    <name type="synonym">Donax arundinaceus</name>
    <dbReference type="NCBI Taxonomy" id="35708"/>
    <lineage>
        <taxon>Eukaryota</taxon>
        <taxon>Viridiplantae</taxon>
        <taxon>Streptophyta</taxon>
        <taxon>Embryophyta</taxon>
        <taxon>Tracheophyta</taxon>
        <taxon>Spermatophyta</taxon>
        <taxon>Magnoliopsida</taxon>
        <taxon>Liliopsida</taxon>
        <taxon>Poales</taxon>
        <taxon>Poaceae</taxon>
        <taxon>PACMAD clade</taxon>
        <taxon>Arundinoideae</taxon>
        <taxon>Arundineae</taxon>
        <taxon>Arundo</taxon>
    </lineage>
</organism>
<reference evidence="2" key="1">
    <citation type="submission" date="2014-09" db="EMBL/GenBank/DDBJ databases">
        <authorList>
            <person name="Magalhaes I.L.F."/>
            <person name="Oliveira U."/>
            <person name="Santos F.R."/>
            <person name="Vidigal T.H.D.A."/>
            <person name="Brescovit A.D."/>
            <person name="Santos A.J."/>
        </authorList>
    </citation>
    <scope>NUCLEOTIDE SEQUENCE</scope>
    <source>
        <tissue evidence="2">Shoot tissue taken approximately 20 cm above the soil surface</tissue>
    </source>
</reference>
<protein>
    <submittedName>
        <fullName evidence="2">Uncharacterized protein</fullName>
    </submittedName>
</protein>
<dbReference type="AlphaFoldDB" id="A0A0A9B176"/>
<reference evidence="2" key="2">
    <citation type="journal article" date="2015" name="Data Brief">
        <title>Shoot transcriptome of the giant reed, Arundo donax.</title>
        <authorList>
            <person name="Barrero R.A."/>
            <person name="Guerrero F.D."/>
            <person name="Moolhuijzen P."/>
            <person name="Goolsby J.A."/>
            <person name="Tidwell J."/>
            <person name="Bellgard S.E."/>
            <person name="Bellgard M.I."/>
        </authorList>
    </citation>
    <scope>NUCLEOTIDE SEQUENCE</scope>
    <source>
        <tissue evidence="2">Shoot tissue taken approximately 20 cm above the soil surface</tissue>
    </source>
</reference>
<dbReference type="EMBL" id="GBRH01242960">
    <property type="protein sequence ID" value="JAD54935.1"/>
    <property type="molecule type" value="Transcribed_RNA"/>
</dbReference>
<proteinExistence type="predicted"/>